<accession>A0A6P2D9I2</accession>
<dbReference type="EMBL" id="LR593886">
    <property type="protein sequence ID" value="VTR97839.1"/>
    <property type="molecule type" value="Genomic_DNA"/>
</dbReference>
<evidence type="ECO:0000313" key="2">
    <source>
        <dbReference type="EMBL" id="VTR97839.1"/>
    </source>
</evidence>
<dbReference type="Proteomes" id="UP000464178">
    <property type="component" value="Chromosome"/>
</dbReference>
<dbReference type="PROSITE" id="PS51257">
    <property type="entry name" value="PROKAR_LIPOPROTEIN"/>
    <property type="match status" value="1"/>
</dbReference>
<reference evidence="2 3" key="1">
    <citation type="submission" date="2019-05" db="EMBL/GenBank/DDBJ databases">
        <authorList>
            <consortium name="Science for Life Laboratories"/>
        </authorList>
    </citation>
    <scope>NUCLEOTIDE SEQUENCE [LARGE SCALE GENOMIC DNA]</scope>
    <source>
        <strain evidence="2">Soil9</strain>
    </source>
</reference>
<evidence type="ECO:0000313" key="3">
    <source>
        <dbReference type="Proteomes" id="UP000464178"/>
    </source>
</evidence>
<evidence type="ECO:0000256" key="1">
    <source>
        <dbReference type="SAM" id="MobiDB-lite"/>
    </source>
</evidence>
<feature type="region of interest" description="Disordered" evidence="1">
    <location>
        <begin position="19"/>
        <end position="44"/>
    </location>
</feature>
<dbReference type="RefSeq" id="WP_162671385.1">
    <property type="nucleotide sequence ID" value="NZ_LR593886.1"/>
</dbReference>
<dbReference type="AlphaFoldDB" id="A0A6P2D9I2"/>
<protein>
    <submittedName>
        <fullName evidence="2">Uncharacterized protein</fullName>
    </submittedName>
</protein>
<proteinExistence type="predicted"/>
<gene>
    <name evidence="2" type="ORF">SOIL9_05160</name>
</gene>
<keyword evidence="3" id="KW-1185">Reference proteome</keyword>
<dbReference type="KEGG" id="gms:SOIL9_05160"/>
<sequence>MRLGIMIIVGLVAGCSRTAPDAPQTESSGTSVITSPQPKLAPPTGLYSDEEIRKLAPFDLDKEAGAFGLPFDVHVLDVVPEGESYPRERVFKTLGIDATRVRDFRKSGINFVVFLTWQVSPSYDISCMTATNDPENNELEMTDPKRLVYGIRLVKRPE</sequence>
<feature type="compositionally biased region" description="Polar residues" evidence="1">
    <location>
        <begin position="24"/>
        <end position="37"/>
    </location>
</feature>
<organism evidence="2 3">
    <name type="scientific">Gemmata massiliana</name>
    <dbReference type="NCBI Taxonomy" id="1210884"/>
    <lineage>
        <taxon>Bacteria</taxon>
        <taxon>Pseudomonadati</taxon>
        <taxon>Planctomycetota</taxon>
        <taxon>Planctomycetia</taxon>
        <taxon>Gemmatales</taxon>
        <taxon>Gemmataceae</taxon>
        <taxon>Gemmata</taxon>
    </lineage>
</organism>
<name>A0A6P2D9I2_9BACT</name>